<organism evidence="3 4">
    <name type="scientific">Paractinoplanes ovalisporus</name>
    <dbReference type="NCBI Taxonomy" id="2810368"/>
    <lineage>
        <taxon>Bacteria</taxon>
        <taxon>Bacillati</taxon>
        <taxon>Actinomycetota</taxon>
        <taxon>Actinomycetes</taxon>
        <taxon>Micromonosporales</taxon>
        <taxon>Micromonosporaceae</taxon>
        <taxon>Paractinoplanes</taxon>
    </lineage>
</organism>
<dbReference type="RefSeq" id="WP_203381981.1">
    <property type="nucleotide sequence ID" value="NZ_JAENHP010000022.1"/>
</dbReference>
<comment type="catalytic activity">
    <reaction evidence="2">
        <text>N-terminal N-formyl-L-methionyl-[peptide] + H2O = N-terminal L-methionyl-[peptide] + formate</text>
        <dbReference type="Rhea" id="RHEA:24420"/>
        <dbReference type="Rhea" id="RHEA-COMP:10639"/>
        <dbReference type="Rhea" id="RHEA-COMP:10640"/>
        <dbReference type="ChEBI" id="CHEBI:15377"/>
        <dbReference type="ChEBI" id="CHEBI:15740"/>
        <dbReference type="ChEBI" id="CHEBI:49298"/>
        <dbReference type="ChEBI" id="CHEBI:64731"/>
        <dbReference type="EC" id="3.5.1.88"/>
    </reaction>
</comment>
<feature type="binding site" evidence="2">
    <location>
        <position position="98"/>
    </location>
    <ligand>
        <name>Fe cation</name>
        <dbReference type="ChEBI" id="CHEBI:24875"/>
    </ligand>
</feature>
<reference evidence="3 4" key="1">
    <citation type="submission" date="2021-01" db="EMBL/GenBank/DDBJ databases">
        <title>Actinoplanes sp. nov. LDG1-06 isolated from lichen.</title>
        <authorList>
            <person name="Saeng-In P."/>
            <person name="Phongsopitanun W."/>
            <person name="Kanchanasin P."/>
            <person name="Yuki M."/>
            <person name="Kudo T."/>
            <person name="Ohkuma M."/>
            <person name="Tanasupawat S."/>
        </authorList>
    </citation>
    <scope>NUCLEOTIDE SEQUENCE [LARGE SCALE GENOMIC DNA]</scope>
    <source>
        <strain evidence="3 4">LDG1-06</strain>
    </source>
</reference>
<comment type="function">
    <text evidence="2">Removes the formyl group from the N-terminal Met of newly synthesized proteins. Requires at least a dipeptide for an efficient rate of reaction. N-terminal L-methionine is a prerequisite for activity but the enzyme has broad specificity at other positions.</text>
</comment>
<comment type="similarity">
    <text evidence="1 2">Belongs to the polypeptide deformylase family.</text>
</comment>
<dbReference type="Pfam" id="PF01327">
    <property type="entry name" value="Pep_deformylase"/>
    <property type="match status" value="1"/>
</dbReference>
<name>A0ABS2ARR7_9ACTN</name>
<dbReference type="Gene3D" id="3.90.45.10">
    <property type="entry name" value="Peptide deformylase"/>
    <property type="match status" value="1"/>
</dbReference>
<evidence type="ECO:0000313" key="3">
    <source>
        <dbReference type="EMBL" id="MBM2621891.1"/>
    </source>
</evidence>
<feature type="active site" evidence="2">
    <location>
        <position position="141"/>
    </location>
</feature>
<keyword evidence="2" id="KW-0479">Metal-binding</keyword>
<proteinExistence type="inferred from homology"/>
<dbReference type="PRINTS" id="PR01576">
    <property type="entry name" value="PDEFORMYLASE"/>
</dbReference>
<feature type="binding site" evidence="2">
    <location>
        <position position="140"/>
    </location>
    <ligand>
        <name>Fe cation</name>
        <dbReference type="ChEBI" id="CHEBI:24875"/>
    </ligand>
</feature>
<keyword evidence="2" id="KW-0648">Protein biosynthesis</keyword>
<feature type="binding site" evidence="2">
    <location>
        <position position="144"/>
    </location>
    <ligand>
        <name>Fe cation</name>
        <dbReference type="ChEBI" id="CHEBI:24875"/>
    </ligand>
</feature>
<dbReference type="PANTHER" id="PTHR10458:SF22">
    <property type="entry name" value="PEPTIDE DEFORMYLASE"/>
    <property type="match status" value="1"/>
</dbReference>
<protein>
    <recommendedName>
        <fullName evidence="2">Peptide deformylase</fullName>
        <shortName evidence="2">PDF</shortName>
        <ecNumber evidence="2">3.5.1.88</ecNumber>
    </recommendedName>
    <alternativeName>
        <fullName evidence="2">Polypeptide deformylase</fullName>
    </alternativeName>
</protein>
<keyword evidence="2" id="KW-0378">Hydrolase</keyword>
<evidence type="ECO:0000256" key="1">
    <source>
        <dbReference type="ARBA" id="ARBA00010759"/>
    </source>
</evidence>
<comment type="caution">
    <text evidence="3">The sequence shown here is derived from an EMBL/GenBank/DDBJ whole genome shotgun (WGS) entry which is preliminary data.</text>
</comment>
<comment type="cofactor">
    <cofactor evidence="2">
        <name>Fe(2+)</name>
        <dbReference type="ChEBI" id="CHEBI:29033"/>
    </cofactor>
    <text evidence="2">Binds 1 Fe(2+) ion.</text>
</comment>
<dbReference type="PIRSF" id="PIRSF004749">
    <property type="entry name" value="Pep_def"/>
    <property type="match status" value="1"/>
</dbReference>
<keyword evidence="2" id="KW-0408">Iron</keyword>
<dbReference type="Proteomes" id="UP000632138">
    <property type="component" value="Unassembled WGS sequence"/>
</dbReference>
<dbReference type="HAMAP" id="MF_00163">
    <property type="entry name" value="Pep_deformylase"/>
    <property type="match status" value="1"/>
</dbReference>
<accession>A0ABS2ARR7</accession>
<dbReference type="InterPro" id="IPR023635">
    <property type="entry name" value="Peptide_deformylase"/>
</dbReference>
<keyword evidence="4" id="KW-1185">Reference proteome</keyword>
<sequence>MAAIGIVQVGDPGLRRPAQPFDLPREAAEAYEVVESIRTAMDRVAEAHQFAKGMGMAAPQIGLDRAAAVIRTAEGELVLLNPRVTDQAAERDIRFEGCLSFFDVRGEVERPACVAVEHRRPDGTVETTRFSGGLARHVLHEIDHLEGRLYTDRMPTGTTVIPLSEYQGTGRPWSEP</sequence>
<dbReference type="InterPro" id="IPR036821">
    <property type="entry name" value="Peptide_deformylase_sf"/>
</dbReference>
<gene>
    <name evidence="2" type="primary">def</name>
    <name evidence="3" type="ORF">JIG36_40965</name>
</gene>
<evidence type="ECO:0000313" key="4">
    <source>
        <dbReference type="Proteomes" id="UP000632138"/>
    </source>
</evidence>
<dbReference type="PANTHER" id="PTHR10458">
    <property type="entry name" value="PEPTIDE DEFORMYLASE"/>
    <property type="match status" value="1"/>
</dbReference>
<dbReference type="SUPFAM" id="SSF56420">
    <property type="entry name" value="Peptide deformylase"/>
    <property type="match status" value="1"/>
</dbReference>
<dbReference type="EC" id="3.5.1.88" evidence="2"/>
<dbReference type="EMBL" id="JAENHP010000022">
    <property type="protein sequence ID" value="MBM2621891.1"/>
    <property type="molecule type" value="Genomic_DNA"/>
</dbReference>
<evidence type="ECO:0000256" key="2">
    <source>
        <dbReference type="HAMAP-Rule" id="MF_00163"/>
    </source>
</evidence>